<dbReference type="Proteomes" id="UP000193317">
    <property type="component" value="Unassembled WGS sequence"/>
</dbReference>
<feature type="compositionally biased region" description="Pro residues" evidence="1">
    <location>
        <begin position="384"/>
        <end position="395"/>
    </location>
</feature>
<comment type="caution">
    <text evidence="2">The sequence shown here is derived from an EMBL/GenBank/DDBJ whole genome shotgun (WGS) entry which is preliminary data.</text>
</comment>
<gene>
    <name evidence="2" type="ORF">AWC27_24740</name>
</gene>
<keyword evidence="3" id="KW-1185">Reference proteome</keyword>
<proteinExistence type="predicted"/>
<organism evidence="2 3">
    <name type="scientific">Mycobacterium szulgai</name>
    <dbReference type="NCBI Taxonomy" id="1787"/>
    <lineage>
        <taxon>Bacteria</taxon>
        <taxon>Bacillati</taxon>
        <taxon>Actinomycetota</taxon>
        <taxon>Actinomycetes</taxon>
        <taxon>Mycobacteriales</taxon>
        <taxon>Mycobacteriaceae</taxon>
        <taxon>Mycobacterium</taxon>
    </lineage>
</organism>
<feature type="region of interest" description="Disordered" evidence="1">
    <location>
        <begin position="187"/>
        <end position="207"/>
    </location>
</feature>
<sequence length="443" mass="46399">MSGATLPSLSQVQGLNATYLGEAAGYWTHTATLWEKAFTGVHGGMSNPGGTPWTGRAAGAAQERAYADMVAVRRASACLHEAASIARRGEEQLKAYRGGVLEAVDEARADGFDVGEDYSVTDRSRDPQLRAARRAAAQGHASFIRHRVAALVAGDEQLSLRIAAATKGIDDLIFQPAPTIQLVDNRWKEKPPQPIPPDPEPGPLPPVNSADDVRRVLDPLQNGGRRGPNGVGKEPEVKELWDTATIKRAWDYLTRNAVDAPGPPSYKGKVRVLPDGTQIGIRQSSDGWGDTLDVLYPDGVKQKIHTPYSWPLISPPPLLPPATHPLPLPLPPAQVGHPPAALPSTQVLDPMTLPSWLQNSSPPGFQVAPSAPLPIAPLDVPDAPALPAPPGPTPMPGGSLPLPNLAHDLAEGGKVAGSAALAGVALLGALLAGGLNPSGQIAR</sequence>
<evidence type="ECO:0000313" key="2">
    <source>
        <dbReference type="EMBL" id="ORX08767.1"/>
    </source>
</evidence>
<dbReference type="EMBL" id="LQPW01000048">
    <property type="protein sequence ID" value="ORX08767.1"/>
    <property type="molecule type" value="Genomic_DNA"/>
</dbReference>
<protein>
    <submittedName>
        <fullName evidence="2">Uncharacterized protein</fullName>
    </submittedName>
</protein>
<feature type="region of interest" description="Disordered" evidence="1">
    <location>
        <begin position="376"/>
        <end position="402"/>
    </location>
</feature>
<feature type="compositionally biased region" description="Pro residues" evidence="1">
    <location>
        <begin position="192"/>
        <end position="206"/>
    </location>
</feature>
<dbReference type="AlphaFoldDB" id="A0A1X2ERI5"/>
<name>A0A1X2ERI5_MYCSZ</name>
<reference evidence="2 3" key="1">
    <citation type="submission" date="2016-01" db="EMBL/GenBank/DDBJ databases">
        <title>The new phylogeny of the genus Mycobacterium.</title>
        <authorList>
            <person name="Tarcisio F."/>
            <person name="Conor M."/>
            <person name="Antonella G."/>
            <person name="Elisabetta G."/>
            <person name="Giulia F.S."/>
            <person name="Sara T."/>
            <person name="Anna F."/>
            <person name="Clotilde B."/>
            <person name="Roberto B."/>
            <person name="Veronica D.S."/>
            <person name="Fabio R."/>
            <person name="Monica P."/>
            <person name="Olivier J."/>
            <person name="Enrico T."/>
            <person name="Nicola S."/>
        </authorList>
    </citation>
    <scope>NUCLEOTIDE SEQUENCE [LARGE SCALE GENOMIC DNA]</scope>
    <source>
        <strain evidence="2 3">DSM 44166</strain>
    </source>
</reference>
<evidence type="ECO:0000313" key="3">
    <source>
        <dbReference type="Proteomes" id="UP000193317"/>
    </source>
</evidence>
<evidence type="ECO:0000256" key="1">
    <source>
        <dbReference type="SAM" id="MobiDB-lite"/>
    </source>
</evidence>
<accession>A0A1X2ERI5</accession>